<dbReference type="GO" id="GO:0004518">
    <property type="term" value="F:nuclease activity"/>
    <property type="evidence" value="ECO:0007669"/>
    <property type="project" value="UniProtKB-KW"/>
</dbReference>
<evidence type="ECO:0000256" key="2">
    <source>
        <dbReference type="ARBA" id="ARBA00022649"/>
    </source>
</evidence>
<keyword evidence="3" id="KW-0540">Nuclease</keyword>
<evidence type="ECO:0000256" key="3">
    <source>
        <dbReference type="ARBA" id="ARBA00022722"/>
    </source>
</evidence>
<dbReference type="GO" id="GO:0046872">
    <property type="term" value="F:metal ion binding"/>
    <property type="evidence" value="ECO:0007669"/>
    <property type="project" value="UniProtKB-KW"/>
</dbReference>
<dbReference type="PANTHER" id="PTHR33653:SF1">
    <property type="entry name" value="RIBONUCLEASE VAPC2"/>
    <property type="match status" value="1"/>
</dbReference>
<feature type="domain" description="PIN" evidence="8">
    <location>
        <begin position="3"/>
        <end position="135"/>
    </location>
</feature>
<dbReference type="SUPFAM" id="SSF88723">
    <property type="entry name" value="PIN domain-like"/>
    <property type="match status" value="1"/>
</dbReference>
<dbReference type="GO" id="GO:0016787">
    <property type="term" value="F:hydrolase activity"/>
    <property type="evidence" value="ECO:0007669"/>
    <property type="project" value="UniProtKB-KW"/>
</dbReference>
<dbReference type="Proteomes" id="UP000249016">
    <property type="component" value="Unassembled WGS sequence"/>
</dbReference>
<gene>
    <name evidence="9" type="ORF">HMF3257_08895</name>
</gene>
<evidence type="ECO:0000256" key="5">
    <source>
        <dbReference type="ARBA" id="ARBA00022801"/>
    </source>
</evidence>
<evidence type="ECO:0000313" key="9">
    <source>
        <dbReference type="EMBL" id="RAI74381.1"/>
    </source>
</evidence>
<comment type="cofactor">
    <cofactor evidence="1">
        <name>Mg(2+)</name>
        <dbReference type="ChEBI" id="CHEBI:18420"/>
    </cofactor>
</comment>
<comment type="similarity">
    <text evidence="7">Belongs to the PINc/VapC protein family.</text>
</comment>
<name>A0A327NG94_9BACT</name>
<dbReference type="Pfam" id="PF01850">
    <property type="entry name" value="PIN"/>
    <property type="match status" value="1"/>
</dbReference>
<dbReference type="RefSeq" id="WP_111341555.1">
    <property type="nucleotide sequence ID" value="NZ_QLII01000001.1"/>
</dbReference>
<dbReference type="AlphaFoldDB" id="A0A327NG94"/>
<dbReference type="PANTHER" id="PTHR33653">
    <property type="entry name" value="RIBONUCLEASE VAPC2"/>
    <property type="match status" value="1"/>
</dbReference>
<evidence type="ECO:0000256" key="4">
    <source>
        <dbReference type="ARBA" id="ARBA00022723"/>
    </source>
</evidence>
<evidence type="ECO:0000259" key="8">
    <source>
        <dbReference type="Pfam" id="PF01850"/>
    </source>
</evidence>
<accession>A0A327NG94</accession>
<evidence type="ECO:0000256" key="7">
    <source>
        <dbReference type="ARBA" id="ARBA00038093"/>
    </source>
</evidence>
<keyword evidence="2" id="KW-1277">Toxin-antitoxin system</keyword>
<dbReference type="InterPro" id="IPR002716">
    <property type="entry name" value="PIN_dom"/>
</dbReference>
<sequence length="150" mass="17074">MIYLLDTNIVLAYLRRSPLSIFLDNEYGLLLNNTKPFISAVTVGELWSICLQNNWGQKRRDLLIETLRQLTIIDVNIEPIIQEYAAIDAFSQAKLQGRPLDASARNMGKNDLWIAATASVLDAQLFTTDKDFDHLHGQFVEVIWINPNVN</sequence>
<dbReference type="Gene3D" id="3.40.50.1010">
    <property type="entry name" value="5'-nuclease"/>
    <property type="match status" value="1"/>
</dbReference>
<proteinExistence type="inferred from homology"/>
<comment type="caution">
    <text evidence="9">The sequence shown here is derived from an EMBL/GenBank/DDBJ whole genome shotgun (WGS) entry which is preliminary data.</text>
</comment>
<protein>
    <submittedName>
        <fullName evidence="9">Nucleotide-binding protein</fullName>
    </submittedName>
</protein>
<organism evidence="9 10">
    <name type="scientific">Spirosoma telluris</name>
    <dbReference type="NCBI Taxonomy" id="2183553"/>
    <lineage>
        <taxon>Bacteria</taxon>
        <taxon>Pseudomonadati</taxon>
        <taxon>Bacteroidota</taxon>
        <taxon>Cytophagia</taxon>
        <taxon>Cytophagales</taxon>
        <taxon>Cytophagaceae</taxon>
        <taxon>Spirosoma</taxon>
    </lineage>
</organism>
<dbReference type="InterPro" id="IPR029060">
    <property type="entry name" value="PIN-like_dom_sf"/>
</dbReference>
<dbReference type="InterPro" id="IPR050556">
    <property type="entry name" value="Type_II_TA_system_RNase"/>
</dbReference>
<keyword evidence="5" id="KW-0378">Hydrolase</keyword>
<evidence type="ECO:0000256" key="1">
    <source>
        <dbReference type="ARBA" id="ARBA00001946"/>
    </source>
</evidence>
<keyword evidence="10" id="KW-1185">Reference proteome</keyword>
<keyword evidence="4" id="KW-0479">Metal-binding</keyword>
<evidence type="ECO:0000313" key="10">
    <source>
        <dbReference type="Proteomes" id="UP000249016"/>
    </source>
</evidence>
<evidence type="ECO:0000256" key="6">
    <source>
        <dbReference type="ARBA" id="ARBA00022842"/>
    </source>
</evidence>
<keyword evidence="6" id="KW-0460">Magnesium</keyword>
<dbReference type="OrthoDB" id="1443334at2"/>
<dbReference type="EMBL" id="QLII01000001">
    <property type="protein sequence ID" value="RAI74381.1"/>
    <property type="molecule type" value="Genomic_DNA"/>
</dbReference>
<reference evidence="9 10" key="1">
    <citation type="submission" date="2018-06" db="EMBL/GenBank/DDBJ databases">
        <title>Spirosoma sp. HMF3257 Genome sequencing and assembly.</title>
        <authorList>
            <person name="Kang H."/>
            <person name="Cha I."/>
            <person name="Kim H."/>
            <person name="Kang J."/>
            <person name="Joh K."/>
        </authorList>
    </citation>
    <scope>NUCLEOTIDE SEQUENCE [LARGE SCALE GENOMIC DNA]</scope>
    <source>
        <strain evidence="9 10">HMF3257</strain>
    </source>
</reference>